<evidence type="ECO:0000313" key="2">
    <source>
        <dbReference type="Proteomes" id="UP000054477"/>
    </source>
</evidence>
<dbReference type="OrthoDB" id="3354475at2759"/>
<dbReference type="EMBL" id="KN838544">
    <property type="protein sequence ID" value="KIK08090.1"/>
    <property type="molecule type" value="Genomic_DNA"/>
</dbReference>
<dbReference type="Proteomes" id="UP000054477">
    <property type="component" value="Unassembled WGS sequence"/>
</dbReference>
<protein>
    <recommendedName>
        <fullName evidence="3">F-box domain-containing protein</fullName>
    </recommendedName>
</protein>
<proteinExistence type="predicted"/>
<name>A0A0C9X7A9_9AGAR</name>
<dbReference type="SUPFAM" id="SSF52047">
    <property type="entry name" value="RNI-like"/>
    <property type="match status" value="1"/>
</dbReference>
<reference evidence="2" key="2">
    <citation type="submission" date="2015-01" db="EMBL/GenBank/DDBJ databases">
        <title>Evolutionary Origins and Diversification of the Mycorrhizal Mutualists.</title>
        <authorList>
            <consortium name="DOE Joint Genome Institute"/>
            <consortium name="Mycorrhizal Genomics Consortium"/>
            <person name="Kohler A."/>
            <person name="Kuo A."/>
            <person name="Nagy L.G."/>
            <person name="Floudas D."/>
            <person name="Copeland A."/>
            <person name="Barry K.W."/>
            <person name="Cichocki N."/>
            <person name="Veneault-Fourrey C."/>
            <person name="LaButti K."/>
            <person name="Lindquist E.A."/>
            <person name="Lipzen A."/>
            <person name="Lundell T."/>
            <person name="Morin E."/>
            <person name="Murat C."/>
            <person name="Riley R."/>
            <person name="Ohm R."/>
            <person name="Sun H."/>
            <person name="Tunlid A."/>
            <person name="Henrissat B."/>
            <person name="Grigoriev I.V."/>
            <person name="Hibbett D.S."/>
            <person name="Martin F."/>
        </authorList>
    </citation>
    <scope>NUCLEOTIDE SEQUENCE [LARGE SCALE GENOMIC DNA]</scope>
    <source>
        <strain evidence="2">LaAM-08-1</strain>
    </source>
</reference>
<accession>A0A0C9X7A9</accession>
<reference evidence="1 2" key="1">
    <citation type="submission" date="2014-04" db="EMBL/GenBank/DDBJ databases">
        <authorList>
            <consortium name="DOE Joint Genome Institute"/>
            <person name="Kuo A."/>
            <person name="Kohler A."/>
            <person name="Nagy L.G."/>
            <person name="Floudas D."/>
            <person name="Copeland A."/>
            <person name="Barry K.W."/>
            <person name="Cichocki N."/>
            <person name="Veneault-Fourrey C."/>
            <person name="LaButti K."/>
            <person name="Lindquist E.A."/>
            <person name="Lipzen A."/>
            <person name="Lundell T."/>
            <person name="Morin E."/>
            <person name="Murat C."/>
            <person name="Sun H."/>
            <person name="Tunlid A."/>
            <person name="Henrissat B."/>
            <person name="Grigoriev I.V."/>
            <person name="Hibbett D.S."/>
            <person name="Martin F."/>
            <person name="Nordberg H.P."/>
            <person name="Cantor M.N."/>
            <person name="Hua S.X."/>
        </authorList>
    </citation>
    <scope>NUCLEOTIDE SEQUENCE [LARGE SCALE GENOMIC DNA]</scope>
    <source>
        <strain evidence="1 2">LaAM-08-1</strain>
    </source>
</reference>
<gene>
    <name evidence="1" type="ORF">K443DRAFT_86079</name>
</gene>
<evidence type="ECO:0008006" key="3">
    <source>
        <dbReference type="Google" id="ProtNLM"/>
    </source>
</evidence>
<dbReference type="Gene3D" id="3.80.10.10">
    <property type="entry name" value="Ribonuclease Inhibitor"/>
    <property type="match status" value="1"/>
</dbReference>
<dbReference type="InterPro" id="IPR032675">
    <property type="entry name" value="LRR_dom_sf"/>
</dbReference>
<dbReference type="STRING" id="1095629.A0A0C9X7A9"/>
<keyword evidence="2" id="KW-1185">Reference proteome</keyword>
<sequence>MVHRCLLVPEILGLVCEVLRGDWTTGPLNERLATLAALARTCRAFEGPTLDFLWREVSGLRPLLCTMPSDLFKMEEKVWYFLGGKENVLCLRRAILPSDLTRFPSYAHRIRKIQIDARSLVDVEVIQALTVATLHMRPLLPNIKHLVWHYGNIGKEVERSLLQCIYLFFAPKLATLNIFLRNTFDTTCLTIFSDLIKCCPALKDLTFLIHSFNFSENNRRGFSSVICQWNTLRSLAVIDLTQEALEHLATIPCLQRLSFTSLKGATRGCDQRLPIVTRNPAGGYPALRFLSISCSAMEVAIAFAQLLSSSPVEDLHISVVDHCYPPQWRELFNTISCHIDHISLQNLRLKETRLNLDQESEWSNLEVGLEALAVFSDLQNVNVQPSLGIMLTSDTANRLAAAWPHIERLELGNLCSSFKPLSLIIEDLVPFAKYCPKLWFLGIVFDARDIQLTSPRPSRSLFSNTLTSLSVGDSPIESPALVAAFLSGLFPSIDSITFDCDWRDPGGDPEEATDDGKMWDEVERLLKISSKV</sequence>
<evidence type="ECO:0000313" key="1">
    <source>
        <dbReference type="EMBL" id="KIK08090.1"/>
    </source>
</evidence>
<organism evidence="1 2">
    <name type="scientific">Laccaria amethystina LaAM-08-1</name>
    <dbReference type="NCBI Taxonomy" id="1095629"/>
    <lineage>
        <taxon>Eukaryota</taxon>
        <taxon>Fungi</taxon>
        <taxon>Dikarya</taxon>
        <taxon>Basidiomycota</taxon>
        <taxon>Agaricomycotina</taxon>
        <taxon>Agaricomycetes</taxon>
        <taxon>Agaricomycetidae</taxon>
        <taxon>Agaricales</taxon>
        <taxon>Agaricineae</taxon>
        <taxon>Hydnangiaceae</taxon>
        <taxon>Laccaria</taxon>
    </lineage>
</organism>
<dbReference type="AlphaFoldDB" id="A0A0C9X7A9"/>
<dbReference type="HOGENOM" id="CLU_021164_0_2_1"/>